<accession>A0A0D0BYT7</accession>
<dbReference type="EMBL" id="KN834772">
    <property type="protein sequence ID" value="KIK60991.1"/>
    <property type="molecule type" value="Genomic_DNA"/>
</dbReference>
<sequence>MRDPTTLVDSNSGDVSGPTFSLDSQSAFHQAHDFVLSHPKFNSTVNIYQNWKTGEVEAIRKWFNAPDPSTNCKEYTIVLSKYTDLQNVRQVLVTYSPK</sequence>
<keyword evidence="2" id="KW-1185">Reference proteome</keyword>
<dbReference type="Proteomes" id="UP000053593">
    <property type="component" value="Unassembled WGS sequence"/>
</dbReference>
<proteinExistence type="predicted"/>
<organism evidence="1 2">
    <name type="scientific">Collybiopsis luxurians FD-317 M1</name>
    <dbReference type="NCBI Taxonomy" id="944289"/>
    <lineage>
        <taxon>Eukaryota</taxon>
        <taxon>Fungi</taxon>
        <taxon>Dikarya</taxon>
        <taxon>Basidiomycota</taxon>
        <taxon>Agaricomycotina</taxon>
        <taxon>Agaricomycetes</taxon>
        <taxon>Agaricomycetidae</taxon>
        <taxon>Agaricales</taxon>
        <taxon>Marasmiineae</taxon>
        <taxon>Omphalotaceae</taxon>
        <taxon>Collybiopsis</taxon>
        <taxon>Collybiopsis luxurians</taxon>
    </lineage>
</organism>
<reference evidence="1 2" key="1">
    <citation type="submission" date="2014-04" db="EMBL/GenBank/DDBJ databases">
        <title>Evolutionary Origins and Diversification of the Mycorrhizal Mutualists.</title>
        <authorList>
            <consortium name="DOE Joint Genome Institute"/>
            <consortium name="Mycorrhizal Genomics Consortium"/>
            <person name="Kohler A."/>
            <person name="Kuo A."/>
            <person name="Nagy L.G."/>
            <person name="Floudas D."/>
            <person name="Copeland A."/>
            <person name="Barry K.W."/>
            <person name="Cichocki N."/>
            <person name="Veneault-Fourrey C."/>
            <person name="LaButti K."/>
            <person name="Lindquist E.A."/>
            <person name="Lipzen A."/>
            <person name="Lundell T."/>
            <person name="Morin E."/>
            <person name="Murat C."/>
            <person name="Riley R."/>
            <person name="Ohm R."/>
            <person name="Sun H."/>
            <person name="Tunlid A."/>
            <person name="Henrissat B."/>
            <person name="Grigoriev I.V."/>
            <person name="Hibbett D.S."/>
            <person name="Martin F."/>
        </authorList>
    </citation>
    <scope>NUCLEOTIDE SEQUENCE [LARGE SCALE GENOMIC DNA]</scope>
    <source>
        <strain evidence="1 2">FD-317 M1</strain>
    </source>
</reference>
<gene>
    <name evidence="1" type="ORF">GYMLUDRAFT_43090</name>
</gene>
<evidence type="ECO:0000313" key="2">
    <source>
        <dbReference type="Proteomes" id="UP000053593"/>
    </source>
</evidence>
<protein>
    <submittedName>
        <fullName evidence="1">Uncharacterized protein</fullName>
    </submittedName>
</protein>
<dbReference type="HOGENOM" id="CLU_2333823_0_0_1"/>
<dbReference type="AlphaFoldDB" id="A0A0D0BYT7"/>
<name>A0A0D0BYT7_9AGAR</name>
<evidence type="ECO:0000313" key="1">
    <source>
        <dbReference type="EMBL" id="KIK60991.1"/>
    </source>
</evidence>